<feature type="domain" description="Major facilitator superfamily (MFS) profile" evidence="8">
    <location>
        <begin position="15"/>
        <end position="398"/>
    </location>
</feature>
<comment type="subcellular location">
    <subcellularLocation>
        <location evidence="1">Cell membrane</location>
        <topology evidence="1">Multi-pass membrane protein</topology>
    </subcellularLocation>
</comment>
<evidence type="ECO:0000256" key="3">
    <source>
        <dbReference type="ARBA" id="ARBA00022475"/>
    </source>
</evidence>
<keyword evidence="10" id="KW-1185">Reference proteome</keyword>
<organism evidence="9 10">
    <name type="scientific">Aquirufa ecclesiirivi</name>
    <dbReference type="NCBI Taxonomy" id="2715124"/>
    <lineage>
        <taxon>Bacteria</taxon>
        <taxon>Pseudomonadati</taxon>
        <taxon>Bacteroidota</taxon>
        <taxon>Cytophagia</taxon>
        <taxon>Cytophagales</taxon>
        <taxon>Flectobacillaceae</taxon>
        <taxon>Aquirufa</taxon>
    </lineage>
</organism>
<dbReference type="Proteomes" id="UP001321186">
    <property type="component" value="Unassembled WGS sequence"/>
</dbReference>
<dbReference type="PROSITE" id="PS50850">
    <property type="entry name" value="MFS"/>
    <property type="match status" value="1"/>
</dbReference>
<feature type="transmembrane region" description="Helical" evidence="7">
    <location>
        <begin position="313"/>
        <end position="336"/>
    </location>
</feature>
<comment type="caution">
    <text evidence="9">The sequence shown here is derived from an EMBL/GenBank/DDBJ whole genome shotgun (WGS) entry which is preliminary data.</text>
</comment>
<feature type="transmembrane region" description="Helical" evidence="7">
    <location>
        <begin position="105"/>
        <end position="126"/>
    </location>
</feature>
<keyword evidence="4 7" id="KW-0812">Transmembrane</keyword>
<dbReference type="PANTHER" id="PTHR23517">
    <property type="entry name" value="RESISTANCE PROTEIN MDTM, PUTATIVE-RELATED-RELATED"/>
    <property type="match status" value="1"/>
</dbReference>
<reference evidence="9 10" key="1">
    <citation type="submission" date="2020-03" db="EMBL/GenBank/DDBJ databases">
        <authorList>
            <person name="Pitt A."/>
            <person name="Hahn M.W."/>
        </authorList>
    </citation>
    <scope>NUCLEOTIDE SEQUENCE [LARGE SCALE GENOMIC DNA]</scope>
    <source>
        <strain evidence="9 10">5A-MARBSE</strain>
    </source>
</reference>
<keyword evidence="3" id="KW-1003">Cell membrane</keyword>
<evidence type="ECO:0000256" key="7">
    <source>
        <dbReference type="SAM" id="Phobius"/>
    </source>
</evidence>
<feature type="transmembrane region" description="Helical" evidence="7">
    <location>
        <begin position="289"/>
        <end position="307"/>
    </location>
</feature>
<evidence type="ECO:0000256" key="5">
    <source>
        <dbReference type="ARBA" id="ARBA00022989"/>
    </source>
</evidence>
<dbReference type="SUPFAM" id="SSF103473">
    <property type="entry name" value="MFS general substrate transporter"/>
    <property type="match status" value="1"/>
</dbReference>
<evidence type="ECO:0000313" key="9">
    <source>
        <dbReference type="EMBL" id="MCZ2475051.1"/>
    </source>
</evidence>
<feature type="transmembrane region" description="Helical" evidence="7">
    <location>
        <begin position="51"/>
        <end position="70"/>
    </location>
</feature>
<evidence type="ECO:0000259" key="8">
    <source>
        <dbReference type="PROSITE" id="PS50850"/>
    </source>
</evidence>
<dbReference type="RefSeq" id="WP_269009926.1">
    <property type="nucleotide sequence ID" value="NZ_JAANOH010000002.1"/>
</dbReference>
<evidence type="ECO:0000256" key="6">
    <source>
        <dbReference type="ARBA" id="ARBA00023136"/>
    </source>
</evidence>
<dbReference type="PANTHER" id="PTHR23517:SF3">
    <property type="entry name" value="INTEGRAL MEMBRANE TRANSPORT PROTEIN"/>
    <property type="match status" value="1"/>
</dbReference>
<keyword evidence="5 7" id="KW-1133">Transmembrane helix</keyword>
<sequence length="435" mass="48490">MEQVKLGLRENWKQFSLLVLINAFVGGMVGLERSILPQIAEKEFALAAKTAILSFIIVFGVVKAFSNYFAGSLANRFGRKNLLVFGWIMAIPIPFLLMFAPNWNWVIVANVFLGINQGLAWSSTVVMKIDLVGEKQRGLAMGINESAGYLAVALFAFLSGYIANQYGLRPYPFYLGIVLVFLGLLGSYFFIHDTRQHVIQEEQTSRIPRLKDIFLETTWKNRNLGSVTQAGLINNLNDGMVWGIFPILLASKEFELQEIGIITAIYPAVWGLGQLLTGKMSDKFCKKDMLFVGMLLQGIALILLIWAETMGQYMGISALLGWGTAMVYPTFLATLAENTHPLDRAKSMGIFRLWRDLGYAIGALMTGIIADYFGIITAIVFIGLLTSFSAIIIKIRMRCGEGESVKIWDWLIGKEVQSTCTNSHSMVQPLERLSY</sequence>
<gene>
    <name evidence="9" type="ORF">G9H61_06320</name>
</gene>
<dbReference type="Pfam" id="PF07690">
    <property type="entry name" value="MFS_1"/>
    <property type="match status" value="2"/>
</dbReference>
<feature type="transmembrane region" description="Helical" evidence="7">
    <location>
        <begin position="357"/>
        <end position="385"/>
    </location>
</feature>
<evidence type="ECO:0000256" key="2">
    <source>
        <dbReference type="ARBA" id="ARBA00022448"/>
    </source>
</evidence>
<evidence type="ECO:0000256" key="1">
    <source>
        <dbReference type="ARBA" id="ARBA00004651"/>
    </source>
</evidence>
<feature type="transmembrane region" description="Helical" evidence="7">
    <location>
        <begin position="82"/>
        <end position="99"/>
    </location>
</feature>
<keyword evidence="2" id="KW-0813">Transport</keyword>
<dbReference type="Gene3D" id="1.20.1250.20">
    <property type="entry name" value="MFS general substrate transporter like domains"/>
    <property type="match status" value="2"/>
</dbReference>
<name>A0ABT4JFJ5_9BACT</name>
<feature type="transmembrane region" description="Helical" evidence="7">
    <location>
        <begin position="147"/>
        <end position="167"/>
    </location>
</feature>
<feature type="transmembrane region" description="Helical" evidence="7">
    <location>
        <begin position="12"/>
        <end position="31"/>
    </location>
</feature>
<dbReference type="InterPro" id="IPR020846">
    <property type="entry name" value="MFS_dom"/>
</dbReference>
<feature type="transmembrane region" description="Helical" evidence="7">
    <location>
        <begin position="173"/>
        <end position="191"/>
    </location>
</feature>
<dbReference type="InterPro" id="IPR011701">
    <property type="entry name" value="MFS"/>
</dbReference>
<dbReference type="EMBL" id="JAANOH010000002">
    <property type="protein sequence ID" value="MCZ2475051.1"/>
    <property type="molecule type" value="Genomic_DNA"/>
</dbReference>
<keyword evidence="6 7" id="KW-0472">Membrane</keyword>
<evidence type="ECO:0000313" key="10">
    <source>
        <dbReference type="Proteomes" id="UP001321186"/>
    </source>
</evidence>
<accession>A0ABT4JFJ5</accession>
<evidence type="ECO:0000256" key="4">
    <source>
        <dbReference type="ARBA" id="ARBA00022692"/>
    </source>
</evidence>
<proteinExistence type="predicted"/>
<protein>
    <submittedName>
        <fullName evidence="9">MFS transporter</fullName>
    </submittedName>
</protein>
<dbReference type="InterPro" id="IPR036259">
    <property type="entry name" value="MFS_trans_sf"/>
</dbReference>
<dbReference type="InterPro" id="IPR050171">
    <property type="entry name" value="MFS_Transporters"/>
</dbReference>
<dbReference type="CDD" id="cd17325">
    <property type="entry name" value="MFS_MdtG_SLC18_like"/>
    <property type="match status" value="1"/>
</dbReference>